<feature type="domain" description="HTH araC/xylS-type" evidence="4">
    <location>
        <begin position="190"/>
        <end position="286"/>
    </location>
</feature>
<dbReference type="PANTHER" id="PTHR43280:SF2">
    <property type="entry name" value="HTH-TYPE TRANSCRIPTIONAL REGULATOR EXSA"/>
    <property type="match status" value="1"/>
</dbReference>
<sequence>MEIIDKHLHEKCFHFDKSELPLVELITAPKGKNSNLPIRTNEIVFFLEGELRFVFSDLPEYVGRKGHMVLLPAGGRYYFETLEDTVMLILRITKPIQICENLSIEKFYHHFSANKKKPNKNMPRFSTLDMNERIWHFVEGVANCLTDGVRCCGYFDLVVKEFILMLSVYYSKKEICDFLYYLSLSEDTVFEEHVRRQWHIYKNVEEIAESVWMTPRKFSDKFKVVFGQTPYSWMKENRAKLIKKELTTTDKLIKQIAFEQGFENKSQFTKFCKKELGANPTEIRAGKSQHV</sequence>
<dbReference type="Gene3D" id="1.10.10.60">
    <property type="entry name" value="Homeodomain-like"/>
    <property type="match status" value="1"/>
</dbReference>
<keyword evidence="2" id="KW-0238">DNA-binding</keyword>
<evidence type="ECO:0000313" key="6">
    <source>
        <dbReference type="Proteomes" id="UP000533637"/>
    </source>
</evidence>
<dbReference type="SUPFAM" id="SSF51182">
    <property type="entry name" value="RmlC-like cupins"/>
    <property type="match status" value="1"/>
</dbReference>
<proteinExistence type="predicted"/>
<name>A0ABR6KUG5_9BACT</name>
<dbReference type="SMART" id="SM00342">
    <property type="entry name" value="HTH_ARAC"/>
    <property type="match status" value="1"/>
</dbReference>
<dbReference type="EMBL" id="JACHOC010000014">
    <property type="protein sequence ID" value="MBB4625155.1"/>
    <property type="molecule type" value="Genomic_DNA"/>
</dbReference>
<dbReference type="PROSITE" id="PS01124">
    <property type="entry name" value="HTH_ARAC_FAMILY_2"/>
    <property type="match status" value="1"/>
</dbReference>
<comment type="caution">
    <text evidence="5">The sequence shown here is derived from an EMBL/GenBank/DDBJ whole genome shotgun (WGS) entry which is preliminary data.</text>
</comment>
<dbReference type="SUPFAM" id="SSF46689">
    <property type="entry name" value="Homeodomain-like"/>
    <property type="match status" value="1"/>
</dbReference>
<evidence type="ECO:0000256" key="3">
    <source>
        <dbReference type="ARBA" id="ARBA00023163"/>
    </source>
</evidence>
<gene>
    <name evidence="5" type="ORF">GGQ57_005102</name>
</gene>
<dbReference type="InterPro" id="IPR009057">
    <property type="entry name" value="Homeodomain-like_sf"/>
</dbReference>
<evidence type="ECO:0000313" key="5">
    <source>
        <dbReference type="EMBL" id="MBB4625155.1"/>
    </source>
</evidence>
<dbReference type="PANTHER" id="PTHR43280">
    <property type="entry name" value="ARAC-FAMILY TRANSCRIPTIONAL REGULATOR"/>
    <property type="match status" value="1"/>
</dbReference>
<dbReference type="RefSeq" id="WP_183672502.1">
    <property type="nucleotide sequence ID" value="NZ_BMPB01000021.1"/>
</dbReference>
<evidence type="ECO:0000256" key="2">
    <source>
        <dbReference type="ARBA" id="ARBA00023125"/>
    </source>
</evidence>
<reference evidence="5 6" key="1">
    <citation type="submission" date="2020-08" db="EMBL/GenBank/DDBJ databases">
        <title>Genomic Encyclopedia of Type Strains, Phase IV (KMG-IV): sequencing the most valuable type-strain genomes for metagenomic binning, comparative biology and taxonomic classification.</title>
        <authorList>
            <person name="Goeker M."/>
        </authorList>
    </citation>
    <scope>NUCLEOTIDE SEQUENCE [LARGE SCALE GENOMIC DNA]</scope>
    <source>
        <strain evidence="5 6">DSM 102983</strain>
    </source>
</reference>
<evidence type="ECO:0000256" key="1">
    <source>
        <dbReference type="ARBA" id="ARBA00023015"/>
    </source>
</evidence>
<organism evidence="5 6">
    <name type="scientific">Parabacteroides faecis</name>
    <dbReference type="NCBI Taxonomy" id="1217282"/>
    <lineage>
        <taxon>Bacteria</taxon>
        <taxon>Pseudomonadati</taxon>
        <taxon>Bacteroidota</taxon>
        <taxon>Bacteroidia</taxon>
        <taxon>Bacteroidales</taxon>
        <taxon>Tannerellaceae</taxon>
        <taxon>Parabacteroides</taxon>
    </lineage>
</organism>
<dbReference type="Proteomes" id="UP000533637">
    <property type="component" value="Unassembled WGS sequence"/>
</dbReference>
<keyword evidence="6" id="KW-1185">Reference proteome</keyword>
<accession>A0ABR6KUG5</accession>
<evidence type="ECO:0000259" key="4">
    <source>
        <dbReference type="PROSITE" id="PS01124"/>
    </source>
</evidence>
<keyword evidence="1" id="KW-0805">Transcription regulation</keyword>
<dbReference type="InterPro" id="IPR011051">
    <property type="entry name" value="RmlC_Cupin_sf"/>
</dbReference>
<dbReference type="InterPro" id="IPR018060">
    <property type="entry name" value="HTH_AraC"/>
</dbReference>
<protein>
    <submittedName>
        <fullName evidence="5">AraC-like DNA-binding protein</fullName>
    </submittedName>
</protein>
<dbReference type="CDD" id="cd02208">
    <property type="entry name" value="cupin_RmlC-like"/>
    <property type="match status" value="1"/>
</dbReference>
<keyword evidence="3" id="KW-0804">Transcription</keyword>
<dbReference type="Pfam" id="PF12833">
    <property type="entry name" value="HTH_18"/>
    <property type="match status" value="1"/>
</dbReference>